<evidence type="ECO:0000313" key="3">
    <source>
        <dbReference type="Proteomes" id="UP000243745"/>
    </source>
</evidence>
<keyword evidence="1" id="KW-0812">Transmembrane</keyword>
<dbReference type="AlphaFoldDB" id="A0A662ZFQ7"/>
<keyword evidence="1" id="KW-1133">Transmembrane helix</keyword>
<organism evidence="2 3">
    <name type="scientific">Ruminobacter amylophilus</name>
    <dbReference type="NCBI Taxonomy" id="867"/>
    <lineage>
        <taxon>Bacteria</taxon>
        <taxon>Pseudomonadati</taxon>
        <taxon>Pseudomonadota</taxon>
        <taxon>Gammaproteobacteria</taxon>
        <taxon>Aeromonadales</taxon>
        <taxon>Succinivibrionaceae</taxon>
        <taxon>Ruminobacter</taxon>
    </lineage>
</organism>
<dbReference type="EMBL" id="FOXF01000001">
    <property type="protein sequence ID" value="SFO97384.1"/>
    <property type="molecule type" value="Genomic_DNA"/>
</dbReference>
<keyword evidence="3" id="KW-1185">Reference proteome</keyword>
<proteinExistence type="predicted"/>
<feature type="transmembrane region" description="Helical" evidence="1">
    <location>
        <begin position="227"/>
        <end position="249"/>
    </location>
</feature>
<keyword evidence="1" id="KW-0472">Membrane</keyword>
<protein>
    <submittedName>
        <fullName evidence="2">Uncharacterized protein</fullName>
    </submittedName>
</protein>
<gene>
    <name evidence="2" type="ORF">SAMN02910344_00057</name>
</gene>
<evidence type="ECO:0000313" key="2">
    <source>
        <dbReference type="EMBL" id="SFO97384.1"/>
    </source>
</evidence>
<name>A0A662ZFQ7_9GAMM</name>
<accession>A0A662ZFQ7</accession>
<reference evidence="2 3" key="1">
    <citation type="submission" date="2016-10" db="EMBL/GenBank/DDBJ databases">
        <authorList>
            <person name="Varghese N."/>
            <person name="Submissions S."/>
        </authorList>
    </citation>
    <scope>NUCLEOTIDE SEQUENCE [LARGE SCALE GENOMIC DNA]</scope>
    <source>
        <strain evidence="2 3">DSM 1361</strain>
    </source>
</reference>
<dbReference type="RefSeq" id="WP_093139836.1">
    <property type="nucleotide sequence ID" value="NZ_FOXF01000001.1"/>
</dbReference>
<feature type="transmembrane region" description="Helical" evidence="1">
    <location>
        <begin position="255"/>
        <end position="278"/>
    </location>
</feature>
<sequence length="292" mass="33395">MLGIIVKIPNDKKKEGMIISYDDKRYYFTVEDYDPRLKLSVSDDVDFTPCDDDTNSERGLFKKYAHVDGIVRNQIPTERNGFYLSKSSDIQKLKITELSKSYVLVGESTNKEHALDMMIDTAVKAGCTALTDIRVSTHIPKFNNSIIFIIKGIPAIGTKVDLNKYIEQENQARSTRNPKTVSAGIKAEMPETPDASHPEKTKIVEKERICIPKEKIRKFSPNIARRILQRTIFSVVMLLLLPVLASVAFEFDDIYESYLTLIFIMLVEMGLVVFYYNVNPNKSCCYFRIKHN</sequence>
<evidence type="ECO:0000256" key="1">
    <source>
        <dbReference type="SAM" id="Phobius"/>
    </source>
</evidence>
<dbReference type="Proteomes" id="UP000243745">
    <property type="component" value="Unassembled WGS sequence"/>
</dbReference>